<keyword evidence="1" id="KW-0732">Signal</keyword>
<dbReference type="OrthoDB" id="305188at2157"/>
<evidence type="ECO:0000256" key="2">
    <source>
        <dbReference type="SAM" id="MobiDB-lite"/>
    </source>
</evidence>
<dbReference type="Proteomes" id="UP000614609">
    <property type="component" value="Unassembled WGS sequence"/>
</dbReference>
<reference evidence="3" key="2">
    <citation type="submission" date="2020-09" db="EMBL/GenBank/DDBJ databases">
        <authorList>
            <person name="Sun Q."/>
            <person name="Ohkuma M."/>
        </authorList>
    </citation>
    <scope>NUCLEOTIDE SEQUENCE</scope>
    <source>
        <strain evidence="3">JCM 16108</strain>
    </source>
</reference>
<dbReference type="SUPFAM" id="SSF53850">
    <property type="entry name" value="Periplasmic binding protein-like II"/>
    <property type="match status" value="1"/>
</dbReference>
<proteinExistence type="predicted"/>
<dbReference type="RefSeq" id="WP_188870194.1">
    <property type="nucleotide sequence ID" value="NZ_BMOO01000002.1"/>
</dbReference>
<organism evidence="3 5">
    <name type="scientific">Halarchaeum rubridurum</name>
    <dbReference type="NCBI Taxonomy" id="489911"/>
    <lineage>
        <taxon>Archaea</taxon>
        <taxon>Methanobacteriati</taxon>
        <taxon>Methanobacteriota</taxon>
        <taxon>Stenosarchaea group</taxon>
        <taxon>Halobacteria</taxon>
        <taxon>Halobacteriales</taxon>
        <taxon>Halobacteriaceae</taxon>
    </lineage>
</organism>
<reference evidence="3" key="1">
    <citation type="journal article" date="2014" name="Int. J. Syst. Evol. Microbiol.">
        <title>Complete genome sequence of Corynebacterium casei LMG S-19264T (=DSM 44701T), isolated from a smear-ripened cheese.</title>
        <authorList>
            <consortium name="US DOE Joint Genome Institute (JGI-PGF)"/>
            <person name="Walter F."/>
            <person name="Albersmeier A."/>
            <person name="Kalinowski J."/>
            <person name="Ruckert C."/>
        </authorList>
    </citation>
    <scope>NUCLEOTIDE SEQUENCE</scope>
    <source>
        <strain evidence="3">JCM 16108</strain>
    </source>
</reference>
<comment type="caution">
    <text evidence="3">The sequence shown here is derived from an EMBL/GenBank/DDBJ whole genome shotgun (WGS) entry which is preliminary data.</text>
</comment>
<sequence>MDPSTRDGIDDDRSGRSRVRSAVGDRRSFLQAVGASAGLLGLAGCSGGGGGGETTSETSADGDSATSTSTSDVPAPKTYTEDELFHMDEWRGDGPQVGERPNEYTGLSVLDLPNLRGEITVYLGGGEGGLYQEAMQRIQNLYRDFTVYIRPASSSQLANTIIEEANAGQSPADVFWAIDAGSVGVVAENGATVTLPDHVTQSVPDTYHPTDEWVGIMGRARSIPFNTNAFDADEIPNEVAAFPDDPRFEDEMGWAPTYGAFQAFITAMRELNGREATKQWLEAMQAHGVRKYGNEFQVANAVATGELSAGFSNHYYSRLVYEERPDAPLELAFTQNDAGALVNCSGAQVIKNSSNPETAANFIHHLLSIELQEFLGTRGFGYPLLSSVPPIGNLPTIDQLNPPELDLSTLANVQPTLELLREVGAL</sequence>
<dbReference type="PANTHER" id="PTHR30006">
    <property type="entry name" value="THIAMINE-BINDING PERIPLASMIC PROTEIN-RELATED"/>
    <property type="match status" value="1"/>
</dbReference>
<accession>A0A830FKW4</accession>
<dbReference type="PANTHER" id="PTHR30006:SF24">
    <property type="entry name" value="SLL0237 PROTEIN"/>
    <property type="match status" value="1"/>
</dbReference>
<evidence type="ECO:0000313" key="5">
    <source>
        <dbReference type="Proteomes" id="UP000614609"/>
    </source>
</evidence>
<dbReference type="EMBL" id="BMOO01000002">
    <property type="protein sequence ID" value="GGM60589.1"/>
    <property type="molecule type" value="Genomic_DNA"/>
</dbReference>
<dbReference type="Gene3D" id="3.40.190.10">
    <property type="entry name" value="Periplasmic binding protein-like II"/>
    <property type="match status" value="2"/>
</dbReference>
<dbReference type="Proteomes" id="UP000765891">
    <property type="component" value="Unassembled WGS sequence"/>
</dbReference>
<dbReference type="Pfam" id="PF13343">
    <property type="entry name" value="SBP_bac_6"/>
    <property type="match status" value="1"/>
</dbReference>
<protein>
    <submittedName>
        <fullName evidence="3">Iron ABC transporter substrate-binding protein</fullName>
    </submittedName>
    <submittedName>
        <fullName evidence="4">Iron(III) transport system substrate-binding protein</fullName>
    </submittedName>
</protein>
<feature type="region of interest" description="Disordered" evidence="2">
    <location>
        <begin position="47"/>
        <end position="77"/>
    </location>
</feature>
<evidence type="ECO:0000256" key="1">
    <source>
        <dbReference type="ARBA" id="ARBA00022729"/>
    </source>
</evidence>
<feature type="compositionally biased region" description="Basic and acidic residues" evidence="2">
    <location>
        <begin position="1"/>
        <end position="15"/>
    </location>
</feature>
<dbReference type="AlphaFoldDB" id="A0A830FKW4"/>
<feature type="region of interest" description="Disordered" evidence="2">
    <location>
        <begin position="1"/>
        <end position="25"/>
    </location>
</feature>
<dbReference type="EMBL" id="JAGGKO010000002">
    <property type="protein sequence ID" value="MBP1954387.1"/>
    <property type="molecule type" value="Genomic_DNA"/>
</dbReference>
<evidence type="ECO:0000313" key="4">
    <source>
        <dbReference type="EMBL" id="MBP1954387.1"/>
    </source>
</evidence>
<name>A0A830FKW4_9EURY</name>
<gene>
    <name evidence="3" type="ORF">GCM10009017_08440</name>
    <name evidence="4" type="ORF">J2752_001299</name>
</gene>
<evidence type="ECO:0000313" key="3">
    <source>
        <dbReference type="EMBL" id="GGM60589.1"/>
    </source>
</evidence>
<feature type="compositionally biased region" description="Low complexity" evidence="2">
    <location>
        <begin position="54"/>
        <end position="72"/>
    </location>
</feature>
<keyword evidence="5" id="KW-1185">Reference proteome</keyword>
<reference evidence="4" key="3">
    <citation type="submission" date="2021-03" db="EMBL/GenBank/DDBJ databases">
        <title>Genomic Encyclopedia of Type Strains, Phase IV (KMG-IV): sequencing the most valuable type-strain genomes for metagenomic binning, comparative biology and taxonomic classification.</title>
        <authorList>
            <person name="Goeker M."/>
        </authorList>
    </citation>
    <scope>NUCLEOTIDE SEQUENCE</scope>
    <source>
        <strain evidence="4">DSM 22443</strain>
    </source>
</reference>